<reference evidence="4 5" key="1">
    <citation type="submission" date="2020-04" db="EMBL/GenBank/DDBJ databases">
        <title>Genome sequencing of novel species.</title>
        <authorList>
            <person name="Heo J."/>
            <person name="Kim S.-J."/>
            <person name="Kim J.-S."/>
            <person name="Hong S.-B."/>
            <person name="Kwon S.-W."/>
        </authorList>
    </citation>
    <scope>NUCLEOTIDE SEQUENCE [LARGE SCALE GENOMIC DNA]</scope>
    <source>
        <strain evidence="4 5">CJU-R4</strain>
    </source>
</reference>
<feature type="transmembrane region" description="Helical" evidence="1">
    <location>
        <begin position="73"/>
        <end position="92"/>
    </location>
</feature>
<feature type="domain" description="FecR protein" evidence="2">
    <location>
        <begin position="122"/>
        <end position="208"/>
    </location>
</feature>
<dbReference type="InterPro" id="IPR012373">
    <property type="entry name" value="Ferrdict_sens_TM"/>
</dbReference>
<keyword evidence="5" id="KW-1185">Reference proteome</keyword>
<feature type="domain" description="Protein FecR C-terminal" evidence="3">
    <location>
        <begin position="261"/>
        <end position="328"/>
    </location>
</feature>
<dbReference type="PANTHER" id="PTHR30273">
    <property type="entry name" value="PERIPLASMIC SIGNAL SENSOR AND SIGMA FACTOR ACTIVATOR FECR-RELATED"/>
    <property type="match status" value="1"/>
</dbReference>
<dbReference type="AlphaFoldDB" id="A0A7L5DSD2"/>
<evidence type="ECO:0000313" key="5">
    <source>
        <dbReference type="Proteomes" id="UP000501128"/>
    </source>
</evidence>
<evidence type="ECO:0000256" key="1">
    <source>
        <dbReference type="SAM" id="Phobius"/>
    </source>
</evidence>
<accession>A0A7L5DSD2</accession>
<dbReference type="GO" id="GO:0016989">
    <property type="term" value="F:sigma factor antagonist activity"/>
    <property type="evidence" value="ECO:0007669"/>
    <property type="project" value="TreeGrafter"/>
</dbReference>
<dbReference type="Gene3D" id="2.60.120.1440">
    <property type="match status" value="1"/>
</dbReference>
<sequence length="334" mass="36793">MSQYEFDELLQKYLAGACTPAEEKLILDWYSEIDSEGAAPLNKAEKRAIQQRIWQRLAAKTSHFPASRQPVRYAWAAVVAAGLVGIGLFIYWSGRPVAAETAMAESGSVANTIVTVNRISRSQAIRLDDGTVVVLKPEARLTYPAHFGRTRRAVTLSGEAFFRVRRNPVSPFMVQTGDLITEVLGTTFTIKSSADTRNVEVAVLTGRVSVYPVADQAQRGRHEVVLKPNERVTYRSDSHQLVPTLVDQPVLVGPVRELPDLTFDKAPLPAVMDRLQALYGIDIVLENDALSTCSINADLNDLSLYNQLDLVCRSVDASYEVRGTSIFIRGNGCP</sequence>
<evidence type="ECO:0000259" key="3">
    <source>
        <dbReference type="Pfam" id="PF16344"/>
    </source>
</evidence>
<protein>
    <submittedName>
        <fullName evidence="4">DUF4974 domain-containing protein</fullName>
    </submittedName>
</protein>
<keyword evidence="1" id="KW-0812">Transmembrane</keyword>
<evidence type="ECO:0000259" key="2">
    <source>
        <dbReference type="Pfam" id="PF04773"/>
    </source>
</evidence>
<organism evidence="4 5">
    <name type="scientific">Spirosoma rhododendri</name>
    <dbReference type="NCBI Taxonomy" id="2728024"/>
    <lineage>
        <taxon>Bacteria</taxon>
        <taxon>Pseudomonadati</taxon>
        <taxon>Bacteroidota</taxon>
        <taxon>Cytophagia</taxon>
        <taxon>Cytophagales</taxon>
        <taxon>Cytophagaceae</taxon>
        <taxon>Spirosoma</taxon>
    </lineage>
</organism>
<dbReference type="PIRSF" id="PIRSF018266">
    <property type="entry name" value="FecR"/>
    <property type="match status" value="1"/>
</dbReference>
<dbReference type="RefSeq" id="WP_169552481.1">
    <property type="nucleotide sequence ID" value="NZ_CP051677.1"/>
</dbReference>
<dbReference type="Pfam" id="PF04773">
    <property type="entry name" value="FecR"/>
    <property type="match status" value="1"/>
</dbReference>
<name>A0A7L5DSD2_9BACT</name>
<evidence type="ECO:0000313" key="4">
    <source>
        <dbReference type="EMBL" id="QJD80522.1"/>
    </source>
</evidence>
<keyword evidence="1" id="KW-1133">Transmembrane helix</keyword>
<dbReference type="PANTHER" id="PTHR30273:SF2">
    <property type="entry name" value="PROTEIN FECR"/>
    <property type="match status" value="1"/>
</dbReference>
<dbReference type="InterPro" id="IPR006860">
    <property type="entry name" value="FecR"/>
</dbReference>
<dbReference type="KEGG" id="srho:HH216_20430"/>
<dbReference type="Proteomes" id="UP000501128">
    <property type="component" value="Chromosome"/>
</dbReference>
<keyword evidence="1" id="KW-0472">Membrane</keyword>
<proteinExistence type="predicted"/>
<dbReference type="Pfam" id="PF16344">
    <property type="entry name" value="FecR_C"/>
    <property type="match status" value="1"/>
</dbReference>
<dbReference type="InterPro" id="IPR032508">
    <property type="entry name" value="FecR_C"/>
</dbReference>
<dbReference type="Gene3D" id="3.55.50.30">
    <property type="match status" value="1"/>
</dbReference>
<gene>
    <name evidence="4" type="ORF">HH216_20430</name>
</gene>
<dbReference type="EMBL" id="CP051677">
    <property type="protein sequence ID" value="QJD80522.1"/>
    <property type="molecule type" value="Genomic_DNA"/>
</dbReference>